<dbReference type="EC" id="3.4.11.-" evidence="10"/>
<reference evidence="11 12" key="1">
    <citation type="journal article" date="2017" name="Front. Microbiol.">
        <title>New Insights into the Diversity of the Genus Faecalibacterium.</title>
        <authorList>
            <person name="Benevides L."/>
            <person name="Burman S."/>
            <person name="Martin R."/>
            <person name="Robert V."/>
            <person name="Thomas M."/>
            <person name="Miquel S."/>
            <person name="Chain F."/>
            <person name="Sokol H."/>
            <person name="Bermudez-Humaran L.G."/>
            <person name="Morrison M."/>
            <person name="Langella P."/>
            <person name="Azevedo V.A."/>
            <person name="Chatel J.M."/>
            <person name="Soares S."/>
        </authorList>
    </citation>
    <scope>NUCLEOTIDE SEQUENCE [LARGE SCALE GENOMIC DNA]</scope>
    <source>
        <strain evidence="11 12">AHMP21</strain>
    </source>
</reference>
<evidence type="ECO:0000256" key="8">
    <source>
        <dbReference type="ARBA" id="ARBA00023049"/>
    </source>
</evidence>
<keyword evidence="8 9" id="KW-0482">Metalloprotease</keyword>
<evidence type="ECO:0000313" key="11">
    <source>
        <dbReference type="EMBL" id="PDX87263.1"/>
    </source>
</evidence>
<evidence type="ECO:0000256" key="9">
    <source>
        <dbReference type="RuleBase" id="RU004386"/>
    </source>
</evidence>
<dbReference type="OrthoDB" id="89722at2"/>
<dbReference type="EMBL" id="NOUV01000011">
    <property type="protein sequence ID" value="PDX87263.1"/>
    <property type="molecule type" value="Genomic_DNA"/>
</dbReference>
<dbReference type="Gene3D" id="3.40.630.10">
    <property type="entry name" value="Zn peptidases"/>
    <property type="match status" value="1"/>
</dbReference>
<dbReference type="RefSeq" id="WP_097792153.1">
    <property type="nucleotide sequence ID" value="NZ_CABJDF010000005.1"/>
</dbReference>
<dbReference type="PANTHER" id="PTHR28570">
    <property type="entry name" value="ASPARTYL AMINOPEPTIDASE"/>
    <property type="match status" value="1"/>
</dbReference>
<keyword evidence="6 9" id="KW-0378">Hydrolase</keyword>
<organism evidence="11 12">
    <name type="scientific">Faecalibacterium prausnitzii</name>
    <dbReference type="NCBI Taxonomy" id="853"/>
    <lineage>
        <taxon>Bacteria</taxon>
        <taxon>Bacillati</taxon>
        <taxon>Bacillota</taxon>
        <taxon>Clostridia</taxon>
        <taxon>Eubacteriales</taxon>
        <taxon>Oscillospiraceae</taxon>
        <taxon>Faecalibacterium</taxon>
    </lineage>
</organism>
<dbReference type="GO" id="GO:0004177">
    <property type="term" value="F:aminopeptidase activity"/>
    <property type="evidence" value="ECO:0007669"/>
    <property type="project" value="UniProtKB-KW"/>
</dbReference>
<dbReference type="NCBIfam" id="NF002600">
    <property type="entry name" value="PRK02256.1"/>
    <property type="match status" value="1"/>
</dbReference>
<protein>
    <recommendedName>
        <fullName evidence="10">M18 family aminopeptidase</fullName>
        <ecNumber evidence="10">3.4.11.-</ecNumber>
    </recommendedName>
</protein>
<dbReference type="GO" id="GO:0005737">
    <property type="term" value="C:cytoplasm"/>
    <property type="evidence" value="ECO:0007669"/>
    <property type="project" value="UniProtKB-ARBA"/>
</dbReference>
<accession>A0A2A7B796</accession>
<evidence type="ECO:0000256" key="10">
    <source>
        <dbReference type="RuleBase" id="RU004387"/>
    </source>
</evidence>
<keyword evidence="3 9" id="KW-0031">Aminopeptidase</keyword>
<dbReference type="InterPro" id="IPR023358">
    <property type="entry name" value="Peptidase_M18_dom2"/>
</dbReference>
<dbReference type="PANTHER" id="PTHR28570:SF2">
    <property type="entry name" value="M18 FAMILY AMINOPEPTIDASE 1-RELATED"/>
    <property type="match status" value="1"/>
</dbReference>
<comment type="caution">
    <text evidence="11">The sequence shown here is derived from an EMBL/GenBank/DDBJ whole genome shotgun (WGS) entry which is preliminary data.</text>
</comment>
<dbReference type="GO" id="GO:0008270">
    <property type="term" value="F:zinc ion binding"/>
    <property type="evidence" value="ECO:0007669"/>
    <property type="project" value="InterPro"/>
</dbReference>
<dbReference type="SUPFAM" id="SSF101821">
    <property type="entry name" value="Aminopeptidase/glucanase lid domain"/>
    <property type="match status" value="1"/>
</dbReference>
<dbReference type="GO" id="GO:0006508">
    <property type="term" value="P:proteolysis"/>
    <property type="evidence" value="ECO:0007669"/>
    <property type="project" value="UniProtKB-KW"/>
</dbReference>
<comment type="similarity">
    <text evidence="2 9">Belongs to the peptidase M18 family.</text>
</comment>
<dbReference type="GO" id="GO:0008237">
    <property type="term" value="F:metallopeptidase activity"/>
    <property type="evidence" value="ECO:0007669"/>
    <property type="project" value="UniProtKB-KW"/>
</dbReference>
<proteinExistence type="inferred from homology"/>
<evidence type="ECO:0000256" key="3">
    <source>
        <dbReference type="ARBA" id="ARBA00022438"/>
    </source>
</evidence>
<sequence length="466" mass="51507">MAEKTPTQQLAEKLLYKPAYVADKDADVKQKAHAFAEGYKKFLDNGKTEREVAAESEQMLKDAGYVEFDPKKTYQPGDKVYFVQFKKAVVASTIGTRSFEDGFRLVIAHTDSPRLDLRPTPLYESDHLSYFKTHYYGGIRKYQWGTMPLSIHGVFTRDDGTTVTVRVGEDEGDPVFCITDLLPHLSAEQNTRTLKDGIKAEELNILIGSDAVEDEDVKEAVKLNTMILLHEKYGITEKEFMRAEIEITPAYKCRDVGFDRSMVGGYGHDDRVDAYPALMAEIETKAPAYTTVCVLTDKEEIGSDGVTGMQSMYAFHFMQELCRTAGQDDILAFRNSVCLSADVTAAYDPSWASAFEPMNGTYAGRGVAIFKYTGGGSKGSASDACAELVSDVTRMLDKGNVAWQIGELGRLDLGGGGTIAKYVANRGIPVLDIGVPVLSMHSPFEVIHKSDLYMAYRAFSLFNNAQ</sequence>
<dbReference type="Proteomes" id="UP000220904">
    <property type="component" value="Unassembled WGS sequence"/>
</dbReference>
<dbReference type="PRINTS" id="PR00932">
    <property type="entry name" value="AMINO1PTASE"/>
</dbReference>
<dbReference type="AlphaFoldDB" id="A0A2A7B796"/>
<keyword evidence="4 9" id="KW-0645">Protease</keyword>
<keyword evidence="7 9" id="KW-0862">Zinc</keyword>
<dbReference type="Pfam" id="PF02127">
    <property type="entry name" value="Peptidase_M18"/>
    <property type="match status" value="1"/>
</dbReference>
<evidence type="ECO:0000256" key="4">
    <source>
        <dbReference type="ARBA" id="ARBA00022670"/>
    </source>
</evidence>
<dbReference type="InterPro" id="IPR001948">
    <property type="entry name" value="Peptidase_M18"/>
</dbReference>
<evidence type="ECO:0000256" key="6">
    <source>
        <dbReference type="ARBA" id="ARBA00022801"/>
    </source>
</evidence>
<evidence type="ECO:0000256" key="7">
    <source>
        <dbReference type="ARBA" id="ARBA00022833"/>
    </source>
</evidence>
<evidence type="ECO:0000313" key="12">
    <source>
        <dbReference type="Proteomes" id="UP000220904"/>
    </source>
</evidence>
<evidence type="ECO:0000256" key="2">
    <source>
        <dbReference type="ARBA" id="ARBA00008290"/>
    </source>
</evidence>
<dbReference type="Gene3D" id="2.30.250.10">
    <property type="entry name" value="Aminopeptidase i, Domain 2"/>
    <property type="match status" value="1"/>
</dbReference>
<evidence type="ECO:0000256" key="1">
    <source>
        <dbReference type="ARBA" id="ARBA00001947"/>
    </source>
</evidence>
<comment type="cofactor">
    <cofactor evidence="1 10">
        <name>Zn(2+)</name>
        <dbReference type="ChEBI" id="CHEBI:29105"/>
    </cofactor>
</comment>
<evidence type="ECO:0000256" key="5">
    <source>
        <dbReference type="ARBA" id="ARBA00022723"/>
    </source>
</evidence>
<gene>
    <name evidence="11" type="ORF">CHR60_05810</name>
</gene>
<keyword evidence="5 9" id="KW-0479">Metal-binding</keyword>
<name>A0A2A7B796_9FIRM</name>
<dbReference type="SUPFAM" id="SSF53187">
    <property type="entry name" value="Zn-dependent exopeptidases"/>
    <property type="match status" value="1"/>
</dbReference>